<evidence type="ECO:0000256" key="2">
    <source>
        <dbReference type="ARBA" id="ARBA00001947"/>
    </source>
</evidence>
<comment type="caution">
    <text evidence="10">The sequence shown here is derived from an EMBL/GenBank/DDBJ whole genome shotgun (WGS) entry which is preliminary data.</text>
</comment>
<evidence type="ECO:0000313" key="10">
    <source>
        <dbReference type="EMBL" id="GAA4903540.1"/>
    </source>
</evidence>
<dbReference type="PANTHER" id="PTHR11596:SF5">
    <property type="entry name" value="ALKALINE PHOSPHATASE"/>
    <property type="match status" value="1"/>
</dbReference>
<evidence type="ECO:0000256" key="5">
    <source>
        <dbReference type="ARBA" id="ARBA00022723"/>
    </source>
</evidence>
<dbReference type="Gene3D" id="1.10.60.40">
    <property type="match status" value="1"/>
</dbReference>
<dbReference type="CDD" id="cd16012">
    <property type="entry name" value="ALP"/>
    <property type="match status" value="1"/>
</dbReference>
<dbReference type="InterPro" id="IPR018299">
    <property type="entry name" value="Alkaline_phosphatase_AS"/>
</dbReference>
<reference evidence="11" key="1">
    <citation type="journal article" date="2019" name="Int. J. Syst. Evol. Microbiol.">
        <title>The Global Catalogue of Microorganisms (GCM) 10K type strain sequencing project: providing services to taxonomists for standard genome sequencing and annotation.</title>
        <authorList>
            <consortium name="The Broad Institute Genomics Platform"/>
            <consortium name="The Broad Institute Genome Sequencing Center for Infectious Disease"/>
            <person name="Wu L."/>
            <person name="Ma J."/>
        </authorList>
    </citation>
    <scope>NUCLEOTIDE SEQUENCE [LARGE SCALE GENOMIC DNA]</scope>
    <source>
        <strain evidence="11">JCM 18401</strain>
    </source>
</reference>
<dbReference type="EMBL" id="BAABJZ010000107">
    <property type="protein sequence ID" value="GAA4903540.1"/>
    <property type="molecule type" value="Genomic_DNA"/>
</dbReference>
<dbReference type="Gene3D" id="3.40.720.10">
    <property type="entry name" value="Alkaline Phosphatase, subunit A"/>
    <property type="match status" value="1"/>
</dbReference>
<dbReference type="InterPro" id="IPR001952">
    <property type="entry name" value="Alkaline_phosphatase"/>
</dbReference>
<comment type="cofactor">
    <cofactor evidence="1">
        <name>Mg(2+)</name>
        <dbReference type="ChEBI" id="CHEBI:18420"/>
    </cofactor>
</comment>
<dbReference type="SUPFAM" id="SSF53649">
    <property type="entry name" value="Alkaline phosphatase-like"/>
    <property type="match status" value="1"/>
</dbReference>
<sequence length="441" mass="47255">MNKWTVLACSAVLAGCTTTQVQQDVAVKNVIFMIGDGMGPAFVTAHRYDVAGQPGNAVVPTIFDELMVGAAATYPNDDTWVTDSAASATALASGVKSYNGAIGVDGDKLPVRTMLEQAREAGLSTGVVATSQVNHATPAGFVANVASRRMYDVIAEQYVNKRIADKTMLDLMIGGGQTYFSREKGGLADQLKELGFEQAWDMAQMQQLQSLPAMALMAEKGMPYAIDTEHPDRLKLMTDKALELLSTKEEGFFLMVEGSLIDWCGHGNDIRCALGEMHDFAGAIESAKAFVDQNPDTLLVITADHSTGGLTLGAGGEYQWLPTVVNQVERTASFIAEAMVEAKTQPVEAIWSQYAKLELSEADYAELEAARSVQLEGESKYALSDAISKQVAKYSYTGWTTSGHTGVDVNVMAYGAGAEAFIGYQNNTDIAKKIMGLMQGD</sequence>
<gene>
    <name evidence="10" type="ORF">GCM10023333_42250</name>
</gene>
<dbReference type="Pfam" id="PF00245">
    <property type="entry name" value="Alk_phosphatase"/>
    <property type="match status" value="1"/>
</dbReference>
<protein>
    <submittedName>
        <fullName evidence="10">Alkaline phosphatase</fullName>
    </submittedName>
</protein>
<proteinExistence type="inferred from homology"/>
<evidence type="ECO:0000256" key="9">
    <source>
        <dbReference type="RuleBase" id="RU003946"/>
    </source>
</evidence>
<evidence type="ECO:0000256" key="1">
    <source>
        <dbReference type="ARBA" id="ARBA00001946"/>
    </source>
</evidence>
<dbReference type="PROSITE" id="PS51257">
    <property type="entry name" value="PROKAR_LIPOPROTEIN"/>
    <property type="match status" value="1"/>
</dbReference>
<dbReference type="Proteomes" id="UP001499988">
    <property type="component" value="Unassembled WGS sequence"/>
</dbReference>
<comment type="cofactor">
    <cofactor evidence="2">
        <name>Zn(2+)</name>
        <dbReference type="ChEBI" id="CHEBI:29105"/>
    </cofactor>
</comment>
<dbReference type="InterPro" id="IPR017850">
    <property type="entry name" value="Alkaline_phosphatase_core_sf"/>
</dbReference>
<evidence type="ECO:0000256" key="7">
    <source>
        <dbReference type="ARBA" id="ARBA00022833"/>
    </source>
</evidence>
<dbReference type="PRINTS" id="PR00113">
    <property type="entry name" value="ALKPHPHTASE"/>
</dbReference>
<dbReference type="SMART" id="SM00098">
    <property type="entry name" value="alkPPc"/>
    <property type="match status" value="1"/>
</dbReference>
<keyword evidence="6" id="KW-0378">Hydrolase</keyword>
<organism evidence="10 11">
    <name type="scientific">Ferrimonas pelagia</name>
    <dbReference type="NCBI Taxonomy" id="1177826"/>
    <lineage>
        <taxon>Bacteria</taxon>
        <taxon>Pseudomonadati</taxon>
        <taxon>Pseudomonadota</taxon>
        <taxon>Gammaproteobacteria</taxon>
        <taxon>Alteromonadales</taxon>
        <taxon>Ferrimonadaceae</taxon>
        <taxon>Ferrimonas</taxon>
    </lineage>
</organism>
<dbReference type="RefSeq" id="WP_345337514.1">
    <property type="nucleotide sequence ID" value="NZ_BAABJZ010000107.1"/>
</dbReference>
<evidence type="ECO:0000256" key="4">
    <source>
        <dbReference type="ARBA" id="ARBA00022553"/>
    </source>
</evidence>
<evidence type="ECO:0000313" key="11">
    <source>
        <dbReference type="Proteomes" id="UP001499988"/>
    </source>
</evidence>
<accession>A0ABP9FHQ8</accession>
<keyword evidence="11" id="KW-1185">Reference proteome</keyword>
<comment type="similarity">
    <text evidence="3 9">Belongs to the alkaline phosphatase family.</text>
</comment>
<dbReference type="PANTHER" id="PTHR11596">
    <property type="entry name" value="ALKALINE PHOSPHATASE"/>
    <property type="match status" value="1"/>
</dbReference>
<keyword evidence="8" id="KW-0460">Magnesium</keyword>
<evidence type="ECO:0000256" key="3">
    <source>
        <dbReference type="ARBA" id="ARBA00005984"/>
    </source>
</evidence>
<evidence type="ECO:0000256" key="6">
    <source>
        <dbReference type="ARBA" id="ARBA00022801"/>
    </source>
</evidence>
<keyword evidence="5" id="KW-0479">Metal-binding</keyword>
<dbReference type="PROSITE" id="PS00123">
    <property type="entry name" value="ALKALINE_PHOSPHATASE"/>
    <property type="match status" value="1"/>
</dbReference>
<keyword evidence="7" id="KW-0862">Zinc</keyword>
<evidence type="ECO:0000256" key="8">
    <source>
        <dbReference type="ARBA" id="ARBA00022842"/>
    </source>
</evidence>
<keyword evidence="4" id="KW-0597">Phosphoprotein</keyword>
<name>A0ABP9FHQ8_9GAMM</name>